<evidence type="ECO:0000313" key="1">
    <source>
        <dbReference type="EMBL" id="KAJ4437709.1"/>
    </source>
</evidence>
<dbReference type="Proteomes" id="UP001148838">
    <property type="component" value="Unassembled WGS sequence"/>
</dbReference>
<keyword evidence="2" id="KW-1185">Reference proteome</keyword>
<gene>
    <name evidence="1" type="ORF">ANN_17854</name>
</gene>
<evidence type="ECO:0000313" key="2">
    <source>
        <dbReference type="Proteomes" id="UP001148838"/>
    </source>
</evidence>
<proteinExistence type="predicted"/>
<comment type="caution">
    <text evidence="1">The sequence shown here is derived from an EMBL/GenBank/DDBJ whole genome shotgun (WGS) entry which is preliminary data.</text>
</comment>
<organism evidence="1 2">
    <name type="scientific">Periplaneta americana</name>
    <name type="common">American cockroach</name>
    <name type="synonym">Blatta americana</name>
    <dbReference type="NCBI Taxonomy" id="6978"/>
    <lineage>
        <taxon>Eukaryota</taxon>
        <taxon>Metazoa</taxon>
        <taxon>Ecdysozoa</taxon>
        <taxon>Arthropoda</taxon>
        <taxon>Hexapoda</taxon>
        <taxon>Insecta</taxon>
        <taxon>Pterygota</taxon>
        <taxon>Neoptera</taxon>
        <taxon>Polyneoptera</taxon>
        <taxon>Dictyoptera</taxon>
        <taxon>Blattodea</taxon>
        <taxon>Blattoidea</taxon>
        <taxon>Blattidae</taxon>
        <taxon>Blattinae</taxon>
        <taxon>Periplaneta</taxon>
    </lineage>
</organism>
<reference evidence="1 2" key="1">
    <citation type="journal article" date="2022" name="Allergy">
        <title>Genome assembly and annotation of Periplaneta americana reveal a comprehensive cockroach allergen profile.</title>
        <authorList>
            <person name="Wang L."/>
            <person name="Xiong Q."/>
            <person name="Saelim N."/>
            <person name="Wang L."/>
            <person name="Nong W."/>
            <person name="Wan A.T."/>
            <person name="Shi M."/>
            <person name="Liu X."/>
            <person name="Cao Q."/>
            <person name="Hui J.H.L."/>
            <person name="Sookrung N."/>
            <person name="Leung T.F."/>
            <person name="Tungtrongchitr A."/>
            <person name="Tsui S.K.W."/>
        </authorList>
    </citation>
    <scope>NUCLEOTIDE SEQUENCE [LARGE SCALE GENOMIC DNA]</scope>
    <source>
        <strain evidence="1">PWHHKU_190912</strain>
    </source>
</reference>
<protein>
    <recommendedName>
        <fullName evidence="3">DUF4817 domain-containing protein</fullName>
    </recommendedName>
</protein>
<sequence>MASNEDRRAFCVLDFHISQSVVTAQRNFRRKFCVDPPSGPSIQGLTCVFPYLSYRRANKEWTKYQRLMPRCRRNFKISLQKVWYKTGFRNMNCVFMHASLVVVCPNPISTTALSPAGHMKSSLSRTDPCRLYLMKRSESSEGRSRNEWAGCSISGV</sequence>
<evidence type="ECO:0008006" key="3">
    <source>
        <dbReference type="Google" id="ProtNLM"/>
    </source>
</evidence>
<dbReference type="EMBL" id="JAJSOF020000021">
    <property type="protein sequence ID" value="KAJ4437709.1"/>
    <property type="molecule type" value="Genomic_DNA"/>
</dbReference>
<name>A0ABQ8SU42_PERAM</name>
<accession>A0ABQ8SU42</accession>